<dbReference type="RefSeq" id="WP_132247824.1">
    <property type="nucleotide sequence ID" value="NZ_SLWV01000035.1"/>
</dbReference>
<evidence type="ECO:0000256" key="5">
    <source>
        <dbReference type="ARBA" id="ARBA00023136"/>
    </source>
</evidence>
<keyword evidence="4 6" id="KW-1133">Transmembrane helix</keyword>
<reference evidence="8 9" key="1">
    <citation type="submission" date="2019-03" db="EMBL/GenBank/DDBJ databases">
        <title>Genomic Encyclopedia of Type Strains, Phase IV (KMG-IV): sequencing the most valuable type-strain genomes for metagenomic binning, comparative biology and taxonomic classification.</title>
        <authorList>
            <person name="Goeker M."/>
        </authorList>
    </citation>
    <scope>NUCLEOTIDE SEQUENCE [LARGE SCALE GENOMIC DNA]</scope>
    <source>
        <strain evidence="8 9">DSM 102940</strain>
    </source>
</reference>
<dbReference type="PANTHER" id="PTHR45138">
    <property type="entry name" value="REGULATORY COMPONENTS OF SENSORY TRANSDUCTION SYSTEM"/>
    <property type="match status" value="1"/>
</dbReference>
<evidence type="ECO:0000313" key="8">
    <source>
        <dbReference type="EMBL" id="TCO69074.1"/>
    </source>
</evidence>
<dbReference type="InterPro" id="IPR000160">
    <property type="entry name" value="GGDEF_dom"/>
</dbReference>
<dbReference type="Gene3D" id="3.30.70.270">
    <property type="match status" value="1"/>
</dbReference>
<evidence type="ECO:0000259" key="7">
    <source>
        <dbReference type="PROSITE" id="PS50887"/>
    </source>
</evidence>
<dbReference type="EMBL" id="SLWV01000035">
    <property type="protein sequence ID" value="TCO69074.1"/>
    <property type="molecule type" value="Genomic_DNA"/>
</dbReference>
<dbReference type="InterPro" id="IPR050469">
    <property type="entry name" value="Diguanylate_Cyclase"/>
</dbReference>
<comment type="subcellular location">
    <subcellularLocation>
        <location evidence="1">Cell membrane</location>
        <topology evidence="1">Multi-pass membrane protein</topology>
    </subcellularLocation>
</comment>
<dbReference type="Gene3D" id="3.30.450.20">
    <property type="entry name" value="PAS domain"/>
    <property type="match status" value="1"/>
</dbReference>
<dbReference type="PROSITE" id="PS50887">
    <property type="entry name" value="GGDEF"/>
    <property type="match status" value="1"/>
</dbReference>
<evidence type="ECO:0000256" key="6">
    <source>
        <dbReference type="SAM" id="Phobius"/>
    </source>
</evidence>
<name>A0A4R2K8U9_9FIRM</name>
<dbReference type="Pfam" id="PF02743">
    <property type="entry name" value="dCache_1"/>
    <property type="match status" value="1"/>
</dbReference>
<dbReference type="InterPro" id="IPR029787">
    <property type="entry name" value="Nucleotide_cyclase"/>
</dbReference>
<dbReference type="GO" id="GO:0052621">
    <property type="term" value="F:diguanylate cyclase activity"/>
    <property type="evidence" value="ECO:0007669"/>
    <property type="project" value="TreeGrafter"/>
</dbReference>
<keyword evidence="9" id="KW-1185">Reference proteome</keyword>
<dbReference type="SUPFAM" id="SSF55073">
    <property type="entry name" value="Nucleotide cyclase"/>
    <property type="match status" value="1"/>
</dbReference>
<organism evidence="8 9">
    <name type="scientific">Marinisporobacter balticus</name>
    <dbReference type="NCBI Taxonomy" id="2018667"/>
    <lineage>
        <taxon>Bacteria</taxon>
        <taxon>Bacillati</taxon>
        <taxon>Bacillota</taxon>
        <taxon>Clostridia</taxon>
        <taxon>Peptostreptococcales</taxon>
        <taxon>Thermotaleaceae</taxon>
        <taxon>Marinisporobacter</taxon>
    </lineage>
</organism>
<dbReference type="GO" id="GO:0005886">
    <property type="term" value="C:plasma membrane"/>
    <property type="evidence" value="ECO:0007669"/>
    <property type="project" value="UniProtKB-SubCell"/>
</dbReference>
<accession>A0A4R2K8U9</accession>
<keyword evidence="3 6" id="KW-0812">Transmembrane</keyword>
<gene>
    <name evidence="8" type="ORF">EV214_13526</name>
</gene>
<dbReference type="Pfam" id="PF00990">
    <property type="entry name" value="GGDEF"/>
    <property type="match status" value="1"/>
</dbReference>
<dbReference type="PANTHER" id="PTHR45138:SF9">
    <property type="entry name" value="DIGUANYLATE CYCLASE DGCM-RELATED"/>
    <property type="match status" value="1"/>
</dbReference>
<sequence>MKNSEKYKINLFISIIIVIAFITTMFINYKTYSKLITEDIKNISKLTGTNIYSEINNELIKPVFVSLTMANDSFLKQWLYKEQTASNKEAHLKSLKDYLKGMEVKYDYNSVFLVSDKTNNYYHYNGIHKVINENDAHDKWYYNFINSNNTYVLDVDNDEADNNILTVFVNCRIEDEKNQLMGTTGVGLKMNQLQTILKNFEKNYVLEAFLIDDQGVVQVHTDYRLIEKLNIYDDYNIGQFKDAIIANTSAIETFRFKKDGIDGYLITRYIDELGWYLVIKKDTSALRKAFTSQLATNLIAFIIVVSSVVLSTNKLIDHHRLQMTKMAITDQMTQLPNRRGFNQALNKWLKNHQSNKIGFSVLIYDIDNFKSINDKHGHVFGDSVVVSIGNYVKDFIADRGMIARWGGDEFSGILYGNIEEAKECISTLIGQINNESKFSEFNITISIGLTHVRDLDTVDTIISRADQGLYIAKSRGKNQFNII</sequence>
<dbReference type="InterPro" id="IPR043128">
    <property type="entry name" value="Rev_trsase/Diguanyl_cyclase"/>
</dbReference>
<feature type="transmembrane region" description="Helical" evidence="6">
    <location>
        <begin position="9"/>
        <end position="29"/>
    </location>
</feature>
<evidence type="ECO:0000256" key="4">
    <source>
        <dbReference type="ARBA" id="ARBA00022989"/>
    </source>
</evidence>
<dbReference type="CDD" id="cd01949">
    <property type="entry name" value="GGDEF"/>
    <property type="match status" value="1"/>
</dbReference>
<evidence type="ECO:0000256" key="2">
    <source>
        <dbReference type="ARBA" id="ARBA00022475"/>
    </source>
</evidence>
<evidence type="ECO:0000313" key="9">
    <source>
        <dbReference type="Proteomes" id="UP000294919"/>
    </source>
</evidence>
<dbReference type="NCBIfam" id="TIGR00254">
    <property type="entry name" value="GGDEF"/>
    <property type="match status" value="1"/>
</dbReference>
<dbReference type="AlphaFoldDB" id="A0A4R2K8U9"/>
<feature type="domain" description="GGDEF" evidence="7">
    <location>
        <begin position="357"/>
        <end position="483"/>
    </location>
</feature>
<evidence type="ECO:0000256" key="3">
    <source>
        <dbReference type="ARBA" id="ARBA00022692"/>
    </source>
</evidence>
<dbReference type="Proteomes" id="UP000294919">
    <property type="component" value="Unassembled WGS sequence"/>
</dbReference>
<dbReference type="SMART" id="SM00267">
    <property type="entry name" value="GGDEF"/>
    <property type="match status" value="1"/>
</dbReference>
<proteinExistence type="predicted"/>
<dbReference type="InterPro" id="IPR033479">
    <property type="entry name" value="dCache_1"/>
</dbReference>
<protein>
    <submittedName>
        <fullName evidence="8">Diguanylate cyclase</fullName>
    </submittedName>
</protein>
<dbReference type="OrthoDB" id="9759607at2"/>
<keyword evidence="2" id="KW-1003">Cell membrane</keyword>
<comment type="caution">
    <text evidence="8">The sequence shown here is derived from an EMBL/GenBank/DDBJ whole genome shotgun (WGS) entry which is preliminary data.</text>
</comment>
<evidence type="ECO:0000256" key="1">
    <source>
        <dbReference type="ARBA" id="ARBA00004651"/>
    </source>
</evidence>
<keyword evidence="5 6" id="KW-0472">Membrane</keyword>